<dbReference type="HAMAP" id="MF_00649">
    <property type="entry name" value="DNA_gyrase_inhibitor_YacG"/>
    <property type="match status" value="1"/>
</dbReference>
<evidence type="ECO:0000256" key="3">
    <source>
        <dbReference type="HAMAP-Rule" id="MF_00649"/>
    </source>
</evidence>
<feature type="binding site" evidence="3">
    <location>
        <position position="30"/>
    </location>
    <ligand>
        <name>Zn(2+)</name>
        <dbReference type="ChEBI" id="CHEBI:29105"/>
    </ligand>
</feature>
<comment type="function">
    <text evidence="3">Inhibits all the catalytic activities of DNA gyrase by preventing its interaction with DNA. Acts by binding directly to the C-terminal domain of GyrB, which probably disrupts DNA binding by the gyrase.</text>
</comment>
<dbReference type="InterPro" id="IPR013088">
    <property type="entry name" value="Znf_NHR/GATA"/>
</dbReference>
<evidence type="ECO:0000256" key="2">
    <source>
        <dbReference type="ARBA" id="ARBA00022833"/>
    </source>
</evidence>
<name>A0A520MP60_9GAMM</name>
<sequence>MTTSVKCPTCNNDVPWIVDREYRPFCSKRCQQIDFGDWATESFKIAGEPAMDTQLLGEEDTEH</sequence>
<dbReference type="Gene3D" id="3.30.50.10">
    <property type="entry name" value="Erythroid Transcription Factor GATA-1, subunit A"/>
    <property type="match status" value="1"/>
</dbReference>
<comment type="cofactor">
    <cofactor evidence="3">
        <name>Zn(2+)</name>
        <dbReference type="ChEBI" id="CHEBI:29105"/>
    </cofactor>
    <text evidence="3">Binds 1 zinc ion.</text>
</comment>
<comment type="caution">
    <text evidence="4">The sequence shown here is derived from an EMBL/GenBank/DDBJ whole genome shotgun (WGS) entry which is preliminary data.</text>
</comment>
<evidence type="ECO:0000313" key="5">
    <source>
        <dbReference type="Proteomes" id="UP000315889"/>
    </source>
</evidence>
<feature type="binding site" evidence="3">
    <location>
        <position position="7"/>
    </location>
    <ligand>
        <name>Zn(2+)</name>
        <dbReference type="ChEBI" id="CHEBI:29105"/>
    </ligand>
</feature>
<dbReference type="GO" id="GO:0006355">
    <property type="term" value="P:regulation of DNA-templated transcription"/>
    <property type="evidence" value="ECO:0007669"/>
    <property type="project" value="InterPro"/>
</dbReference>
<dbReference type="GO" id="GO:0008657">
    <property type="term" value="F:DNA topoisomerase type II (double strand cut, ATP-hydrolyzing) inhibitor activity"/>
    <property type="evidence" value="ECO:0007669"/>
    <property type="project" value="UniProtKB-UniRule"/>
</dbReference>
<dbReference type="PANTHER" id="PTHR36150:SF1">
    <property type="entry name" value="DNA GYRASE INHIBITOR YACG"/>
    <property type="match status" value="1"/>
</dbReference>
<reference evidence="4 5" key="1">
    <citation type="submission" date="2019-02" db="EMBL/GenBank/DDBJ databases">
        <title>Prokaryotic population dynamics and viral predation in marine succession experiment using metagenomics: the confinement effect.</title>
        <authorList>
            <person name="Haro-Moreno J.M."/>
            <person name="Rodriguez-Valera F."/>
            <person name="Lopez-Perez M."/>
        </authorList>
    </citation>
    <scope>NUCLEOTIDE SEQUENCE [LARGE SCALE GENOMIC DNA]</scope>
    <source>
        <strain evidence="4">MED-G170</strain>
    </source>
</reference>
<keyword evidence="1 3" id="KW-0479">Metal-binding</keyword>
<feature type="binding site" evidence="3">
    <location>
        <position position="26"/>
    </location>
    <ligand>
        <name>Zn(2+)</name>
        <dbReference type="ChEBI" id="CHEBI:29105"/>
    </ligand>
</feature>
<dbReference type="PANTHER" id="PTHR36150">
    <property type="entry name" value="DNA GYRASE INHIBITOR YACG"/>
    <property type="match status" value="1"/>
</dbReference>
<dbReference type="EMBL" id="SHBP01000001">
    <property type="protein sequence ID" value="RZO23006.1"/>
    <property type="molecule type" value="Genomic_DNA"/>
</dbReference>
<dbReference type="AlphaFoldDB" id="A0A520MP60"/>
<feature type="binding site" evidence="3">
    <location>
        <position position="10"/>
    </location>
    <ligand>
        <name>Zn(2+)</name>
        <dbReference type="ChEBI" id="CHEBI:29105"/>
    </ligand>
</feature>
<dbReference type="GO" id="GO:0008270">
    <property type="term" value="F:zinc ion binding"/>
    <property type="evidence" value="ECO:0007669"/>
    <property type="project" value="UniProtKB-UniRule"/>
</dbReference>
<dbReference type="SUPFAM" id="SSF57716">
    <property type="entry name" value="Glucocorticoid receptor-like (DNA-binding domain)"/>
    <property type="match status" value="1"/>
</dbReference>
<organism evidence="4 5">
    <name type="scientific">SAR92 clade bacterium</name>
    <dbReference type="NCBI Taxonomy" id="2315479"/>
    <lineage>
        <taxon>Bacteria</taxon>
        <taxon>Pseudomonadati</taxon>
        <taxon>Pseudomonadota</taxon>
        <taxon>Gammaproteobacteria</taxon>
        <taxon>Cellvibrionales</taxon>
        <taxon>Porticoccaceae</taxon>
        <taxon>SAR92 clade</taxon>
    </lineage>
</organism>
<comment type="subunit">
    <text evidence="3">Interacts with GyrB.</text>
</comment>
<dbReference type="Pfam" id="PF03884">
    <property type="entry name" value="YacG"/>
    <property type="match status" value="1"/>
</dbReference>
<dbReference type="InterPro" id="IPR005584">
    <property type="entry name" value="DNA_gyrase_inhibitor_YacG"/>
</dbReference>
<keyword evidence="2 3" id="KW-0862">Zinc</keyword>
<protein>
    <recommendedName>
        <fullName evidence="3">DNA gyrase inhibitor YacG</fullName>
    </recommendedName>
</protein>
<comment type="similarity">
    <text evidence="3">Belongs to the DNA gyrase inhibitor YacG family.</text>
</comment>
<evidence type="ECO:0000256" key="1">
    <source>
        <dbReference type="ARBA" id="ARBA00022723"/>
    </source>
</evidence>
<accession>A0A520MP60</accession>
<dbReference type="Proteomes" id="UP000315889">
    <property type="component" value="Unassembled WGS sequence"/>
</dbReference>
<gene>
    <name evidence="3 4" type="primary">yacG</name>
    <name evidence="4" type="ORF">EVB03_01185</name>
</gene>
<evidence type="ECO:0000313" key="4">
    <source>
        <dbReference type="EMBL" id="RZO23006.1"/>
    </source>
</evidence>
<proteinExistence type="inferred from homology"/>